<reference evidence="1 2" key="1">
    <citation type="journal article" date="2019" name="Int. J. Syst. Evol. Microbiol.">
        <title>The Global Catalogue of Microorganisms (GCM) 10K type strain sequencing project: providing services to taxonomists for standard genome sequencing and annotation.</title>
        <authorList>
            <consortium name="The Broad Institute Genomics Platform"/>
            <consortium name="The Broad Institute Genome Sequencing Center for Infectious Disease"/>
            <person name="Wu L."/>
            <person name="Ma J."/>
        </authorList>
    </citation>
    <scope>NUCLEOTIDE SEQUENCE [LARGE SCALE GENOMIC DNA]</scope>
    <source>
        <strain evidence="1 2">JCM 4316</strain>
    </source>
</reference>
<dbReference type="RefSeq" id="WP_346172753.1">
    <property type="nucleotide sequence ID" value="NZ_BAAASD010000001.1"/>
</dbReference>
<evidence type="ECO:0000313" key="1">
    <source>
        <dbReference type="EMBL" id="GAA2326138.1"/>
    </source>
</evidence>
<dbReference type="EMBL" id="BAAASD010000001">
    <property type="protein sequence ID" value="GAA2326138.1"/>
    <property type="molecule type" value="Genomic_DNA"/>
</dbReference>
<dbReference type="Proteomes" id="UP001500253">
    <property type="component" value="Unassembled WGS sequence"/>
</dbReference>
<gene>
    <name evidence="1" type="ORF">GCM10010246_04500</name>
</gene>
<organism evidence="1 2">
    <name type="scientific">Streptomyces cuspidosporus</name>
    <dbReference type="NCBI Taxonomy" id="66882"/>
    <lineage>
        <taxon>Bacteria</taxon>
        <taxon>Bacillati</taxon>
        <taxon>Actinomycetota</taxon>
        <taxon>Actinomycetes</taxon>
        <taxon>Kitasatosporales</taxon>
        <taxon>Streptomycetaceae</taxon>
        <taxon>Streptomyces</taxon>
    </lineage>
</organism>
<sequence length="71" mass="8073">MALFRRCRRCPYWFEGAGCGTRFTNERWKAIEPAGWDTPRDTHPHLCDDCKQRAITAHAKPSRPGTSVGTP</sequence>
<name>A0ABN3FB94_9ACTN</name>
<evidence type="ECO:0000313" key="2">
    <source>
        <dbReference type="Proteomes" id="UP001500253"/>
    </source>
</evidence>
<comment type="caution">
    <text evidence="1">The sequence shown here is derived from an EMBL/GenBank/DDBJ whole genome shotgun (WGS) entry which is preliminary data.</text>
</comment>
<keyword evidence="2" id="KW-1185">Reference proteome</keyword>
<proteinExistence type="predicted"/>
<accession>A0ABN3FB94</accession>
<protein>
    <submittedName>
        <fullName evidence="1">Uncharacterized protein</fullName>
    </submittedName>
</protein>